<organism evidence="2 3">
    <name type="scientific">Musa troglodytarum</name>
    <name type="common">fe'i banana</name>
    <dbReference type="NCBI Taxonomy" id="320322"/>
    <lineage>
        <taxon>Eukaryota</taxon>
        <taxon>Viridiplantae</taxon>
        <taxon>Streptophyta</taxon>
        <taxon>Embryophyta</taxon>
        <taxon>Tracheophyta</taxon>
        <taxon>Spermatophyta</taxon>
        <taxon>Magnoliopsida</taxon>
        <taxon>Liliopsida</taxon>
        <taxon>Zingiberales</taxon>
        <taxon>Musaceae</taxon>
        <taxon>Musa</taxon>
    </lineage>
</organism>
<feature type="compositionally biased region" description="Basic residues" evidence="1">
    <location>
        <begin position="31"/>
        <end position="40"/>
    </location>
</feature>
<feature type="compositionally biased region" description="Basic and acidic residues" evidence="1">
    <location>
        <begin position="77"/>
        <end position="93"/>
    </location>
</feature>
<feature type="region of interest" description="Disordered" evidence="1">
    <location>
        <begin position="267"/>
        <end position="305"/>
    </location>
</feature>
<dbReference type="Proteomes" id="UP001055439">
    <property type="component" value="Chromosome 10"/>
</dbReference>
<feature type="compositionally biased region" description="Basic and acidic residues" evidence="1">
    <location>
        <begin position="41"/>
        <end position="58"/>
    </location>
</feature>
<evidence type="ECO:0000313" key="3">
    <source>
        <dbReference type="Proteomes" id="UP001055439"/>
    </source>
</evidence>
<dbReference type="PANTHER" id="PTHR34660:SF3">
    <property type="entry name" value="RRM DOMAIN-CONTAINING PROTEIN"/>
    <property type="match status" value="1"/>
</dbReference>
<gene>
    <name evidence="2" type="ORF">MUK42_20751</name>
</gene>
<evidence type="ECO:0000313" key="2">
    <source>
        <dbReference type="EMBL" id="URD84867.1"/>
    </source>
</evidence>
<proteinExistence type="predicted"/>
<name>A0A9E7EZH1_9LILI</name>
<evidence type="ECO:0000256" key="1">
    <source>
        <dbReference type="SAM" id="MobiDB-lite"/>
    </source>
</evidence>
<feature type="compositionally biased region" description="Basic residues" evidence="1">
    <location>
        <begin position="59"/>
        <end position="76"/>
    </location>
</feature>
<dbReference type="PANTHER" id="PTHR34660">
    <property type="entry name" value="MYB-LIKE PROTEIN X"/>
    <property type="match status" value="1"/>
</dbReference>
<feature type="region of interest" description="Disordered" evidence="1">
    <location>
        <begin position="1"/>
        <end position="93"/>
    </location>
</feature>
<feature type="compositionally biased region" description="Basic and acidic residues" evidence="1">
    <location>
        <begin position="283"/>
        <end position="305"/>
    </location>
</feature>
<dbReference type="OrthoDB" id="1913135at2759"/>
<reference evidence="2" key="1">
    <citation type="submission" date="2022-05" db="EMBL/GenBank/DDBJ databases">
        <title>The Musa troglodytarum L. genome provides insights into the mechanism of non-climacteric behaviour and enrichment of carotenoids.</title>
        <authorList>
            <person name="Wang J."/>
        </authorList>
    </citation>
    <scope>NUCLEOTIDE SEQUENCE</scope>
    <source>
        <tissue evidence="2">Leaf</tissue>
    </source>
</reference>
<protein>
    <submittedName>
        <fullName evidence="2">Uncharacterized protein</fullName>
    </submittedName>
</protein>
<keyword evidence="3" id="KW-1185">Reference proteome</keyword>
<sequence>MSRCFPYPPLGYEKKAKNDARSNYVYLLAKEKHKERKHKMENRDTEKREGKIGRDKDRRKDKHKEKKNRREKHKDKKKEENRDKGGHGTYNDRIEKPIHCHHKDRLEGSWKTEDIKHYKFTELYCQIKNEDKVEANGMDDFIYLGQRGNGGNEQPVESRVSLQQRSDGPYITTAVEKENCKQNKVVVPISMVQRSSNGMRQSTESSTIMAHRKVDAIGLAKTQEDSGEIKKLVPSNIFIEQREQGGIGQPIEMVEDKSIEGKENKMEGEACGRNDPSCMSSGQDKKNKDKLKEKGKEKAKVRQKCEQKNKEYDEIRDIGKKDWTKNDMLPDKFQRTTPTHTENGRLVDSSHVSCSSMKPEAINDIMAGKLSVCNEEHILNGVDMPPPSSDELRYPAVIDNLKGRVSLKPHRDFKYANEIYSMPNMDDLPEYDDQEWLYCCFHLQSKPKTDLEADETPQVWAEAIRIGSESVLALPYKLKCKF</sequence>
<accession>A0A9E7EZH1</accession>
<dbReference type="EMBL" id="CP097503">
    <property type="protein sequence ID" value="URD84867.1"/>
    <property type="molecule type" value="Genomic_DNA"/>
</dbReference>
<dbReference type="AlphaFoldDB" id="A0A9E7EZH1"/>